<evidence type="ECO:0000313" key="1">
    <source>
        <dbReference type="EMBL" id="CAI9278813.1"/>
    </source>
</evidence>
<protein>
    <submittedName>
        <fullName evidence="1">Uncharacterized protein</fullName>
    </submittedName>
</protein>
<dbReference type="Gene3D" id="1.25.10.10">
    <property type="entry name" value="Leucine-rich Repeat Variant"/>
    <property type="match status" value="1"/>
</dbReference>
<dbReference type="AlphaFoldDB" id="A0AA35YRC9"/>
<name>A0AA35YRC9_LACSI</name>
<dbReference type="EMBL" id="OX465080">
    <property type="protein sequence ID" value="CAI9278813.1"/>
    <property type="molecule type" value="Genomic_DNA"/>
</dbReference>
<gene>
    <name evidence="1" type="ORF">LSALG_LOCUS18652</name>
</gene>
<dbReference type="InterPro" id="IPR011989">
    <property type="entry name" value="ARM-like"/>
</dbReference>
<accession>A0AA35YRC9</accession>
<dbReference type="Proteomes" id="UP001177003">
    <property type="component" value="Chromosome 4"/>
</dbReference>
<keyword evidence="2" id="KW-1185">Reference proteome</keyword>
<proteinExistence type="predicted"/>
<organism evidence="1 2">
    <name type="scientific">Lactuca saligna</name>
    <name type="common">Willowleaf lettuce</name>
    <dbReference type="NCBI Taxonomy" id="75948"/>
    <lineage>
        <taxon>Eukaryota</taxon>
        <taxon>Viridiplantae</taxon>
        <taxon>Streptophyta</taxon>
        <taxon>Embryophyta</taxon>
        <taxon>Tracheophyta</taxon>
        <taxon>Spermatophyta</taxon>
        <taxon>Magnoliopsida</taxon>
        <taxon>eudicotyledons</taxon>
        <taxon>Gunneridae</taxon>
        <taxon>Pentapetalae</taxon>
        <taxon>asterids</taxon>
        <taxon>campanulids</taxon>
        <taxon>Asterales</taxon>
        <taxon>Asteraceae</taxon>
        <taxon>Cichorioideae</taxon>
        <taxon>Cichorieae</taxon>
        <taxon>Lactucinae</taxon>
        <taxon>Lactuca</taxon>
    </lineage>
</organism>
<sequence>MHRSCVLDDMGSPRYMGLEKKELWYSWCGIKAVALERIQHKCSNSWGWWKVKKWMGHILNRLYTRFGDLKLKNLENKAFAQHFLKNYAGKFLECHLNLLNALRMGDYLPDRVSNLILQYLSNRFSMGTMNSVLLTSPYSSSFNLELEIENEAADV</sequence>
<evidence type="ECO:0000313" key="2">
    <source>
        <dbReference type="Proteomes" id="UP001177003"/>
    </source>
</evidence>
<reference evidence="1" key="1">
    <citation type="submission" date="2023-04" db="EMBL/GenBank/DDBJ databases">
        <authorList>
            <person name="Vijverberg K."/>
            <person name="Xiong W."/>
            <person name="Schranz E."/>
        </authorList>
    </citation>
    <scope>NUCLEOTIDE SEQUENCE</scope>
</reference>